<accession>A0AAE1LMJ0</accession>
<reference evidence="1" key="1">
    <citation type="submission" date="2021-07" db="EMBL/GenBank/DDBJ databases">
        <authorList>
            <person name="Catto M.A."/>
            <person name="Jacobson A."/>
            <person name="Kennedy G."/>
            <person name="Labadie P."/>
            <person name="Hunt B.G."/>
            <person name="Srinivasan R."/>
        </authorList>
    </citation>
    <scope>NUCLEOTIDE SEQUENCE</scope>
    <source>
        <strain evidence="1">PL_HMW_Pooled</strain>
        <tissue evidence="1">Head</tissue>
    </source>
</reference>
<keyword evidence="2" id="KW-1185">Reference proteome</keyword>
<protein>
    <submittedName>
        <fullName evidence="1">Nuclear pore complex protein Nup205</fullName>
    </submittedName>
</protein>
<dbReference type="EMBL" id="JAHWGI010001147">
    <property type="protein sequence ID" value="KAK3923527.1"/>
    <property type="molecule type" value="Genomic_DNA"/>
</dbReference>
<dbReference type="AlphaFoldDB" id="A0AAE1LMJ0"/>
<name>A0AAE1LMJ0_9NEOP</name>
<evidence type="ECO:0000313" key="2">
    <source>
        <dbReference type="Proteomes" id="UP001219518"/>
    </source>
</evidence>
<proteinExistence type="predicted"/>
<comment type="caution">
    <text evidence="1">The sequence shown here is derived from an EMBL/GenBank/DDBJ whole genome shotgun (WGS) entry which is preliminary data.</text>
</comment>
<reference evidence="1" key="2">
    <citation type="journal article" date="2023" name="BMC Genomics">
        <title>Pest status, molecular evolution, and epigenetic factors derived from the genome assembly of Frankliniella fusca, a thysanopteran phytovirus vector.</title>
        <authorList>
            <person name="Catto M.A."/>
            <person name="Labadie P.E."/>
            <person name="Jacobson A.L."/>
            <person name="Kennedy G.G."/>
            <person name="Srinivasan R."/>
            <person name="Hunt B.G."/>
        </authorList>
    </citation>
    <scope>NUCLEOTIDE SEQUENCE</scope>
    <source>
        <strain evidence="1">PL_HMW_Pooled</strain>
    </source>
</reference>
<organism evidence="1 2">
    <name type="scientific">Frankliniella fusca</name>
    <dbReference type="NCBI Taxonomy" id="407009"/>
    <lineage>
        <taxon>Eukaryota</taxon>
        <taxon>Metazoa</taxon>
        <taxon>Ecdysozoa</taxon>
        <taxon>Arthropoda</taxon>
        <taxon>Hexapoda</taxon>
        <taxon>Insecta</taxon>
        <taxon>Pterygota</taxon>
        <taxon>Neoptera</taxon>
        <taxon>Paraneoptera</taxon>
        <taxon>Thysanoptera</taxon>
        <taxon>Terebrantia</taxon>
        <taxon>Thripoidea</taxon>
        <taxon>Thripidae</taxon>
        <taxon>Frankliniella</taxon>
    </lineage>
</organism>
<dbReference type="Proteomes" id="UP001219518">
    <property type="component" value="Unassembled WGS sequence"/>
</dbReference>
<sequence length="256" mass="28994">MLTCKPSSLSELNPLELQFLPDGMSALEQRALSVQQLKTQVQRKERELALTSYIIDNCLYLVWLHLDFYLHRGLPHPRSGVNLDSSLVHVMGVPVNSAWPVSREDISLMKQSLVSKFNDSFSKDLVDTKKNQSDIEKGFIEALLRRIKRLLQNQMGQTTLTKQISMMKNTVMELERLHKAGIVMEVMNTNNVTDCPSLTIKTGKRTKASTDRDSNTKAWNDEASLEAKQIEPKITALKERELLTTAAETPQSLNIK</sequence>
<evidence type="ECO:0000313" key="1">
    <source>
        <dbReference type="EMBL" id="KAK3923527.1"/>
    </source>
</evidence>
<gene>
    <name evidence="1" type="ORF">KUF71_001935</name>
</gene>